<gene>
    <name evidence="2" type="ORF">NOCA2120150</name>
</gene>
<organism evidence="2">
    <name type="scientific">metagenome</name>
    <dbReference type="NCBI Taxonomy" id="256318"/>
    <lineage>
        <taxon>unclassified sequences</taxon>
        <taxon>metagenomes</taxon>
    </lineage>
</organism>
<feature type="region of interest" description="Disordered" evidence="1">
    <location>
        <begin position="1"/>
        <end position="27"/>
    </location>
</feature>
<dbReference type="AlphaFoldDB" id="A0A2P2BWK7"/>
<protein>
    <submittedName>
        <fullName evidence="2">Uncharacterized protein</fullName>
    </submittedName>
</protein>
<evidence type="ECO:0000256" key="1">
    <source>
        <dbReference type="SAM" id="MobiDB-lite"/>
    </source>
</evidence>
<evidence type="ECO:0000313" key="2">
    <source>
        <dbReference type="EMBL" id="CUR54117.1"/>
    </source>
</evidence>
<dbReference type="EMBL" id="CZKA01000004">
    <property type="protein sequence ID" value="CUR54117.1"/>
    <property type="molecule type" value="Genomic_DNA"/>
</dbReference>
<reference evidence="2" key="1">
    <citation type="submission" date="2015-08" db="EMBL/GenBank/DDBJ databases">
        <authorList>
            <person name="Babu N.S."/>
            <person name="Beckwith C.J."/>
            <person name="Beseler K.G."/>
            <person name="Brison A."/>
            <person name="Carone J.V."/>
            <person name="Caskin T.P."/>
            <person name="Diamond M."/>
            <person name="Durham M.E."/>
            <person name="Foxe J.M."/>
            <person name="Go M."/>
            <person name="Henderson B.A."/>
            <person name="Jones I.B."/>
            <person name="McGettigan J.A."/>
            <person name="Micheletti S.J."/>
            <person name="Nasrallah M.E."/>
            <person name="Ortiz D."/>
            <person name="Piller C.R."/>
            <person name="Privatt S.R."/>
            <person name="Schneider S.L."/>
            <person name="Sharp S."/>
            <person name="Smith T.C."/>
            <person name="Stanton J.D."/>
            <person name="Ullery H.E."/>
            <person name="Wilson R.J."/>
            <person name="Serrano M.G."/>
            <person name="Buck G."/>
            <person name="Lee V."/>
            <person name="Wang Y."/>
            <person name="Carvalho R."/>
            <person name="Voegtly L."/>
            <person name="Shi R."/>
            <person name="Duckworth R."/>
            <person name="Johnson A."/>
            <person name="Loviza R."/>
            <person name="Walstead R."/>
            <person name="Shah Z."/>
            <person name="Kiflezghi M."/>
            <person name="Wade K."/>
            <person name="Ball S.L."/>
            <person name="Bradley K.W."/>
            <person name="Asai D.J."/>
            <person name="Bowman C.A."/>
            <person name="Russell D.A."/>
            <person name="Pope W.H."/>
            <person name="Jacobs-Sera D."/>
            <person name="Hendrix R.W."/>
            <person name="Hatfull G.F."/>
        </authorList>
    </citation>
    <scope>NUCLEOTIDE SEQUENCE</scope>
</reference>
<accession>A0A2P2BWK7</accession>
<proteinExistence type="predicted"/>
<name>A0A2P2BWK7_9ZZZZ</name>
<sequence>MNPGSQSYPDDLARDDSPEIAGNPHATARRGWVAMKARLSRWAVRNGYPLGVIRVGAR</sequence>